<dbReference type="GO" id="GO:0000819">
    <property type="term" value="P:sister chromatid segregation"/>
    <property type="evidence" value="ECO:0007669"/>
    <property type="project" value="TreeGrafter"/>
</dbReference>
<comment type="cofactor">
    <cofactor evidence="2">
        <name>Mg(2+)</name>
        <dbReference type="ChEBI" id="CHEBI:18420"/>
    </cofactor>
</comment>
<evidence type="ECO:0000256" key="7">
    <source>
        <dbReference type="ARBA" id="ARBA00023029"/>
    </source>
</evidence>
<reference evidence="13" key="1">
    <citation type="journal article" date="2021" name="Proc. Natl. Acad. Sci. U.S.A.">
        <title>A Catalog of Tens of Thousands of Viruses from Human Metagenomes Reveals Hidden Associations with Chronic Diseases.</title>
        <authorList>
            <person name="Tisza M.J."/>
            <person name="Buck C.B."/>
        </authorList>
    </citation>
    <scope>NUCLEOTIDE SEQUENCE</scope>
    <source>
        <strain evidence="13">CtCo31</strain>
    </source>
</reference>
<dbReference type="InterPro" id="IPR050634">
    <property type="entry name" value="DNA_Topoisomerase_II"/>
</dbReference>
<evidence type="ECO:0000256" key="3">
    <source>
        <dbReference type="ARBA" id="ARBA00011080"/>
    </source>
</evidence>
<dbReference type="Gene3D" id="3.30.1360.40">
    <property type="match status" value="1"/>
</dbReference>
<keyword evidence="8 10" id="KW-0238">DNA-binding</keyword>
<dbReference type="InterPro" id="IPR013758">
    <property type="entry name" value="Topo_IIA_A/C_ab"/>
</dbReference>
<evidence type="ECO:0000313" key="13">
    <source>
        <dbReference type="EMBL" id="DAF95474.1"/>
    </source>
</evidence>
<evidence type="ECO:0000259" key="12">
    <source>
        <dbReference type="PROSITE" id="PS52040"/>
    </source>
</evidence>
<dbReference type="GO" id="GO:0003918">
    <property type="term" value="F:DNA topoisomerase type II (double strand cut, ATP-hydrolyzing) activity"/>
    <property type="evidence" value="ECO:0007669"/>
    <property type="project" value="UniProtKB-EC"/>
</dbReference>
<dbReference type="InterPro" id="IPR013760">
    <property type="entry name" value="Topo_IIA-like_dom_sf"/>
</dbReference>
<keyword evidence="9 10" id="KW-0413">Isomerase</keyword>
<sequence length="422" mass="48712">MYTIENRAIPSMIDGLKPVQRFFLYSALQTAKDKFNKVASIGGRVSEWGYHHGEQSACEAGILMAADYCNNITLLTGDGAFGSRFIRKAAAARYIFAKISDNFNKIYKDIDISPVHEDPEHIPPKYYLPLIPFVLINGVKGIATGFATQILPHDYQSVADKVKEYLETGNIKENPLVKYYDFKGTIEPYSKIVNQKLIKGVTLTGLYKLSGFTLTISELPFNTEREDYIALLDKLEESGKIVSYTEEISSERVHIVVKLKRDFLTTDTEKNHQLILKEFKLQESIAQNITVLDENNKLKVYDEPKELIKDFVDFRLTYFDKRIQNNIKKETDKFNLATAKIIFIKKVINKEIVLDKLSRKDSIKLIESYNELKDYSEELINMKLYHLTTDEVKKLEQQQEELKKSLDYWKTTTAKTEYLKDL</sequence>
<keyword evidence="6" id="KW-0067">ATP-binding</keyword>
<feature type="domain" description="Topo IIA-type catalytic" evidence="12">
    <location>
        <begin position="9"/>
        <end position="422"/>
    </location>
</feature>
<dbReference type="InterPro" id="IPR013757">
    <property type="entry name" value="Topo_IIA_A_a_sf"/>
</dbReference>
<proteinExistence type="inferred from homology"/>
<comment type="catalytic activity">
    <reaction evidence="1 10">
        <text>ATP-dependent breakage, passage and rejoining of double-stranded DNA.</text>
        <dbReference type="EC" id="5.6.2.2"/>
    </reaction>
</comment>
<dbReference type="GO" id="GO:0006265">
    <property type="term" value="P:DNA topological change"/>
    <property type="evidence" value="ECO:0007669"/>
    <property type="project" value="UniProtKB-UniRule"/>
</dbReference>
<dbReference type="InterPro" id="IPR001154">
    <property type="entry name" value="TopoII_euk"/>
</dbReference>
<dbReference type="GO" id="GO:0003677">
    <property type="term" value="F:DNA binding"/>
    <property type="evidence" value="ECO:0007669"/>
    <property type="project" value="UniProtKB-UniRule"/>
</dbReference>
<name>A0A8S5UM35_9CAUD</name>
<feature type="coiled-coil region" evidence="11">
    <location>
        <begin position="385"/>
        <end position="412"/>
    </location>
</feature>
<evidence type="ECO:0000256" key="6">
    <source>
        <dbReference type="ARBA" id="ARBA00022840"/>
    </source>
</evidence>
<evidence type="ECO:0000256" key="5">
    <source>
        <dbReference type="ARBA" id="ARBA00022741"/>
    </source>
</evidence>
<dbReference type="SUPFAM" id="SSF56719">
    <property type="entry name" value="Type II DNA topoisomerase"/>
    <property type="match status" value="1"/>
</dbReference>
<evidence type="ECO:0000256" key="9">
    <source>
        <dbReference type="ARBA" id="ARBA00023235"/>
    </source>
</evidence>
<evidence type="ECO:0000256" key="10">
    <source>
        <dbReference type="PROSITE-ProRule" id="PRU01384"/>
    </source>
</evidence>
<dbReference type="PRINTS" id="PR01158">
    <property type="entry name" value="TOPISMRASEII"/>
</dbReference>
<accession>A0A8S5UM35</accession>
<protein>
    <recommendedName>
        <fullName evidence="4">DNA topoisomerase (ATP-hydrolyzing)</fullName>
        <ecNumber evidence="4">5.6.2.2</ecNumber>
    </recommendedName>
</protein>
<dbReference type="EC" id="5.6.2.2" evidence="4"/>
<feature type="active site" description="O-(5'-phospho-DNA)-tyrosine intermediate" evidence="10">
    <location>
        <position position="94"/>
    </location>
</feature>
<evidence type="ECO:0000256" key="2">
    <source>
        <dbReference type="ARBA" id="ARBA00001946"/>
    </source>
</evidence>
<evidence type="ECO:0000256" key="4">
    <source>
        <dbReference type="ARBA" id="ARBA00012895"/>
    </source>
</evidence>
<comment type="similarity">
    <text evidence="3">Belongs to the type II topoisomerase family.</text>
</comment>
<keyword evidence="5" id="KW-0547">Nucleotide-binding</keyword>
<evidence type="ECO:0000256" key="8">
    <source>
        <dbReference type="ARBA" id="ARBA00023125"/>
    </source>
</evidence>
<dbReference type="Gene3D" id="1.10.268.10">
    <property type="entry name" value="Topoisomerase, domain 3"/>
    <property type="match status" value="1"/>
</dbReference>
<dbReference type="SMART" id="SM00434">
    <property type="entry name" value="TOP4c"/>
    <property type="match status" value="1"/>
</dbReference>
<dbReference type="EMBL" id="BK016109">
    <property type="protein sequence ID" value="DAF95474.1"/>
    <property type="molecule type" value="Genomic_DNA"/>
</dbReference>
<dbReference type="PANTHER" id="PTHR10169:SF38">
    <property type="entry name" value="DNA TOPOISOMERASE 2"/>
    <property type="match status" value="1"/>
</dbReference>
<dbReference type="PANTHER" id="PTHR10169">
    <property type="entry name" value="DNA TOPOISOMERASE/GYRASE"/>
    <property type="match status" value="1"/>
</dbReference>
<dbReference type="PROSITE" id="PS52040">
    <property type="entry name" value="TOPO_IIA"/>
    <property type="match status" value="1"/>
</dbReference>
<dbReference type="Gene3D" id="3.90.199.10">
    <property type="entry name" value="Topoisomerase II, domain 5"/>
    <property type="match status" value="1"/>
</dbReference>
<evidence type="ECO:0000256" key="11">
    <source>
        <dbReference type="SAM" id="Coils"/>
    </source>
</evidence>
<evidence type="ECO:0000256" key="1">
    <source>
        <dbReference type="ARBA" id="ARBA00000185"/>
    </source>
</evidence>
<keyword evidence="7 10" id="KW-0799">Topoisomerase</keyword>
<keyword evidence="11" id="KW-0175">Coiled coil</keyword>
<dbReference type="GO" id="GO:0005524">
    <property type="term" value="F:ATP binding"/>
    <property type="evidence" value="ECO:0007669"/>
    <property type="project" value="UniProtKB-KW"/>
</dbReference>
<dbReference type="InterPro" id="IPR002205">
    <property type="entry name" value="Topo_IIA_dom_A"/>
</dbReference>
<organism evidence="13">
    <name type="scientific">Myoviridae sp. ctCo31</name>
    <dbReference type="NCBI Taxonomy" id="2825053"/>
    <lineage>
        <taxon>Viruses</taxon>
        <taxon>Duplodnaviria</taxon>
        <taxon>Heunggongvirae</taxon>
        <taxon>Uroviricota</taxon>
        <taxon>Caudoviricetes</taxon>
    </lineage>
</organism>
<dbReference type="Pfam" id="PF00521">
    <property type="entry name" value="DNA_topoisoIV"/>
    <property type="match status" value="1"/>
</dbReference>